<gene>
    <name evidence="1" type="ORF">UCREL1_3275</name>
</gene>
<evidence type="ECO:0000313" key="2">
    <source>
        <dbReference type="Proteomes" id="UP000012174"/>
    </source>
</evidence>
<evidence type="ECO:0000313" key="1">
    <source>
        <dbReference type="EMBL" id="EMR69700.1"/>
    </source>
</evidence>
<dbReference type="HOGENOM" id="CLU_1326376_0_0_1"/>
<organism evidence="1 2">
    <name type="scientific">Eutypa lata (strain UCR-EL1)</name>
    <name type="common">Grapevine dieback disease fungus</name>
    <name type="synonym">Eutypa armeniacae</name>
    <dbReference type="NCBI Taxonomy" id="1287681"/>
    <lineage>
        <taxon>Eukaryota</taxon>
        <taxon>Fungi</taxon>
        <taxon>Dikarya</taxon>
        <taxon>Ascomycota</taxon>
        <taxon>Pezizomycotina</taxon>
        <taxon>Sordariomycetes</taxon>
        <taxon>Xylariomycetidae</taxon>
        <taxon>Xylariales</taxon>
        <taxon>Diatrypaceae</taxon>
        <taxon>Eutypa</taxon>
    </lineage>
</organism>
<dbReference type="AlphaFoldDB" id="M7TSS4"/>
<accession>M7TSS4</accession>
<name>M7TSS4_EUTLA</name>
<sequence>MNYYYTYKLDCERHTFRGDELFIRPINPQSSSSSSSSSIGPPILSAKLHTGHLNLHSGPAVEAAPLLATASYPTKGSKIELRAGPGAGGGSRSAARAKLTHSYVQLLDPAGRATAEIAKPKKSFWTGKVKDPSVRGCYAAVLPDGARVRWEGAPYPPPKTGLFRRAADKNAAKMRCVLVDGGGRSGELLGELMASNDVLVREGEGEG</sequence>
<dbReference type="KEGG" id="ela:UCREL1_3275"/>
<protein>
    <submittedName>
        <fullName evidence="1">Uncharacterized protein</fullName>
    </submittedName>
</protein>
<dbReference type="Proteomes" id="UP000012174">
    <property type="component" value="Unassembled WGS sequence"/>
</dbReference>
<proteinExistence type="predicted"/>
<keyword evidence="2" id="KW-1185">Reference proteome</keyword>
<dbReference type="EMBL" id="KB706026">
    <property type="protein sequence ID" value="EMR69700.1"/>
    <property type="molecule type" value="Genomic_DNA"/>
</dbReference>
<reference evidence="2" key="1">
    <citation type="journal article" date="2013" name="Genome Announc.">
        <title>Draft genome sequence of the grapevine dieback fungus Eutypa lata UCR-EL1.</title>
        <authorList>
            <person name="Blanco-Ulate B."/>
            <person name="Rolshausen P.E."/>
            <person name="Cantu D."/>
        </authorList>
    </citation>
    <scope>NUCLEOTIDE SEQUENCE [LARGE SCALE GENOMIC DNA]</scope>
    <source>
        <strain evidence="2">UCR-EL1</strain>
    </source>
</reference>
<dbReference type="OrthoDB" id="4728746at2759"/>